<reference evidence="7 8" key="1">
    <citation type="submission" date="2024-03" db="EMBL/GenBank/DDBJ databases">
        <title>A high-quality draft genome sequence of Diaporthe vaccinii, a causative agent of upright dieback and viscid rot disease in cranberry plants.</title>
        <authorList>
            <person name="Sarrasin M."/>
            <person name="Lang B.F."/>
            <person name="Burger G."/>
        </authorList>
    </citation>
    <scope>NUCLEOTIDE SEQUENCE [LARGE SCALE GENOMIC DNA]</scope>
    <source>
        <strain evidence="7 8">IS7</strain>
    </source>
</reference>
<evidence type="ECO:0000256" key="3">
    <source>
        <dbReference type="ARBA" id="ARBA00022630"/>
    </source>
</evidence>
<comment type="caution">
    <text evidence="7">The sequence shown here is derived from an EMBL/GenBank/DDBJ whole genome shotgun (WGS) entry which is preliminary data.</text>
</comment>
<protein>
    <recommendedName>
        <fullName evidence="6">FAD-binding domain-containing protein</fullName>
    </recommendedName>
</protein>
<dbReference type="InterPro" id="IPR036188">
    <property type="entry name" value="FAD/NAD-bd_sf"/>
</dbReference>
<evidence type="ECO:0000259" key="6">
    <source>
        <dbReference type="Pfam" id="PF01494"/>
    </source>
</evidence>
<comment type="cofactor">
    <cofactor evidence="1">
        <name>FAD</name>
        <dbReference type="ChEBI" id="CHEBI:57692"/>
    </cofactor>
</comment>
<name>A0ABR4E4C6_9PEZI</name>
<dbReference type="InterPro" id="IPR050562">
    <property type="entry name" value="FAD_mOase_fung"/>
</dbReference>
<feature type="domain" description="FAD-binding" evidence="6">
    <location>
        <begin position="137"/>
        <end position="315"/>
    </location>
</feature>
<keyword evidence="5" id="KW-0560">Oxidoreductase</keyword>
<gene>
    <name evidence="7" type="ORF">FJTKL_00129</name>
</gene>
<keyword evidence="3" id="KW-0285">Flavoprotein</keyword>
<evidence type="ECO:0000256" key="2">
    <source>
        <dbReference type="ARBA" id="ARBA00007992"/>
    </source>
</evidence>
<dbReference type="SUPFAM" id="SSF51905">
    <property type="entry name" value="FAD/NAD(P)-binding domain"/>
    <property type="match status" value="1"/>
</dbReference>
<dbReference type="PRINTS" id="PR00420">
    <property type="entry name" value="RNGMNOXGNASE"/>
</dbReference>
<evidence type="ECO:0000313" key="7">
    <source>
        <dbReference type="EMBL" id="KAL2277287.1"/>
    </source>
</evidence>
<dbReference type="InterPro" id="IPR002938">
    <property type="entry name" value="FAD-bd"/>
</dbReference>
<evidence type="ECO:0000256" key="4">
    <source>
        <dbReference type="ARBA" id="ARBA00022827"/>
    </source>
</evidence>
<sequence>MAIMRYANLLFTTVKNTYQKRDSGSSGPSHMSNYRIDSCSSSHGGAVLFDATTNSNNMLNTGLARRIPTITLNDDEVPLVSFDSSSSDPFADPPESTSILDLSTLRSNAAALRTAMDTQAQGQTHLQTPSKQHHSFRVIVVGGGPNGLVLAHALHQAGIDYTLLERSPIIPNPNNNNDEDGTSLVLWPHSARILDQLGLLRRVQKLSCPMRTKQTHRGDGTPCPPSGDNAFARARHDHGRPCMLISRAALLGLLWEALPEREARVCPGKEVVSAETRAAGVRVICADGSVEEGSVVVGCDGVHGVVRRAVSDLRAEKKRTAMRRLSLGLGGGAGSGGRADRDMEARYYGLVGSAPLLDGLEPGVCYGTQGDDTGKTFQVLTSEDTAYFLAYIPLRRPTRKQTRYPAQNADYLASALAQHPVTDKIKFGDLWRARRYGKMMDFHEGIAEKWYHERVVLVGDAAHSMLPALGLGVNTGWQGVAELTNGLRLLFLLHSHSPDTASIKRVFKAYQNDCDVLTRSAMLISSFYTQAVANQGHRTTLDSFYSWAPPALGAVALLEKQVACAVRLGVTLDFVEEKHFKEGRLKWANPRRRVDAATSAEEERKERTVFVYPGIPMRVRATSASTNSCSPTGG</sequence>
<dbReference type="Gene3D" id="3.50.50.60">
    <property type="entry name" value="FAD/NAD(P)-binding domain"/>
    <property type="match status" value="1"/>
</dbReference>
<dbReference type="EMBL" id="JBAWTH010000102">
    <property type="protein sequence ID" value="KAL2277287.1"/>
    <property type="molecule type" value="Genomic_DNA"/>
</dbReference>
<keyword evidence="8" id="KW-1185">Reference proteome</keyword>
<keyword evidence="4" id="KW-0274">FAD</keyword>
<comment type="similarity">
    <text evidence="2">Belongs to the paxM FAD-dependent monooxygenase family.</text>
</comment>
<dbReference type="PANTHER" id="PTHR47356:SF2">
    <property type="entry name" value="FAD-BINDING DOMAIN-CONTAINING PROTEIN-RELATED"/>
    <property type="match status" value="1"/>
</dbReference>
<evidence type="ECO:0000256" key="1">
    <source>
        <dbReference type="ARBA" id="ARBA00001974"/>
    </source>
</evidence>
<evidence type="ECO:0000313" key="8">
    <source>
        <dbReference type="Proteomes" id="UP001600888"/>
    </source>
</evidence>
<dbReference type="PANTHER" id="PTHR47356">
    <property type="entry name" value="FAD-DEPENDENT MONOOXYGENASE ASQG-RELATED"/>
    <property type="match status" value="1"/>
</dbReference>
<feature type="domain" description="FAD-binding" evidence="6">
    <location>
        <begin position="438"/>
        <end position="487"/>
    </location>
</feature>
<dbReference type="Pfam" id="PF01494">
    <property type="entry name" value="FAD_binding_3"/>
    <property type="match status" value="2"/>
</dbReference>
<organism evidence="7 8">
    <name type="scientific">Diaporthe vaccinii</name>
    <dbReference type="NCBI Taxonomy" id="105482"/>
    <lineage>
        <taxon>Eukaryota</taxon>
        <taxon>Fungi</taxon>
        <taxon>Dikarya</taxon>
        <taxon>Ascomycota</taxon>
        <taxon>Pezizomycotina</taxon>
        <taxon>Sordariomycetes</taxon>
        <taxon>Sordariomycetidae</taxon>
        <taxon>Diaporthales</taxon>
        <taxon>Diaporthaceae</taxon>
        <taxon>Diaporthe</taxon>
        <taxon>Diaporthe eres species complex</taxon>
    </lineage>
</organism>
<accession>A0ABR4E4C6</accession>
<proteinExistence type="inferred from homology"/>
<dbReference type="Proteomes" id="UP001600888">
    <property type="component" value="Unassembled WGS sequence"/>
</dbReference>
<evidence type="ECO:0000256" key="5">
    <source>
        <dbReference type="ARBA" id="ARBA00023002"/>
    </source>
</evidence>